<sequence length="265" mass="31473">MVTVYTQYRKHFKGPRWDDFAISEYNRKRDYRIGRRSVEHRHQPLEWDSSESENSDVDFEAKRETKTQSQRAGISHLSDEKRARKKDIANENLAGKRLNEVDKPPIHVKTVKQAWGTEHDERFNDEMAAQSTHRKHSKHRRSKRKKRGKCKTEEEGESLVNDREGQNERVPFVSYGWANDAPIEKKYTHNVRADAKDVYPASLRALKRRELDIARRLEENKKKTQLEREIIREKFFDLSHISPMFMTEYQSSYCNMGGEKTGYVW</sequence>
<reference evidence="3" key="1">
    <citation type="submission" date="2020-04" db="EMBL/GenBank/DDBJ databases">
        <authorList>
            <person name="Alioto T."/>
            <person name="Alioto T."/>
            <person name="Gomez Garrido J."/>
        </authorList>
    </citation>
    <scope>NUCLEOTIDE SEQUENCE</scope>
    <source>
        <strain evidence="3">A484AB</strain>
    </source>
</reference>
<evidence type="ECO:0000256" key="1">
    <source>
        <dbReference type="SAM" id="Coils"/>
    </source>
</evidence>
<keyword evidence="1" id="KW-0175">Coiled coil</keyword>
<dbReference type="GO" id="GO:1901673">
    <property type="term" value="P:regulation of mitotic spindle assembly"/>
    <property type="evidence" value="ECO:0007669"/>
    <property type="project" value="TreeGrafter"/>
</dbReference>
<dbReference type="AlphaFoldDB" id="A0A6S7G636"/>
<dbReference type="GO" id="GO:0035869">
    <property type="term" value="C:ciliary transition zone"/>
    <property type="evidence" value="ECO:0007669"/>
    <property type="project" value="TreeGrafter"/>
</dbReference>
<gene>
    <name evidence="3" type="ORF">PACLA_8A074730</name>
</gene>
<protein>
    <submittedName>
        <fullName evidence="3">Centriole, cilia and spindle-associated</fullName>
    </submittedName>
</protein>
<feature type="coiled-coil region" evidence="1">
    <location>
        <begin position="207"/>
        <end position="234"/>
    </location>
</feature>
<dbReference type="GO" id="GO:0005814">
    <property type="term" value="C:centriole"/>
    <property type="evidence" value="ECO:0007669"/>
    <property type="project" value="TreeGrafter"/>
</dbReference>
<dbReference type="EMBL" id="CACRXK020000959">
    <property type="protein sequence ID" value="CAB3986063.1"/>
    <property type="molecule type" value="Genomic_DNA"/>
</dbReference>
<feature type="compositionally biased region" description="Acidic residues" evidence="2">
    <location>
        <begin position="48"/>
        <end position="58"/>
    </location>
</feature>
<dbReference type="GO" id="GO:0005819">
    <property type="term" value="C:spindle"/>
    <property type="evidence" value="ECO:0007669"/>
    <property type="project" value="TreeGrafter"/>
</dbReference>
<keyword evidence="4" id="KW-1185">Reference proteome</keyword>
<comment type="caution">
    <text evidence="3">The sequence shown here is derived from an EMBL/GenBank/DDBJ whole genome shotgun (WGS) entry which is preliminary data.</text>
</comment>
<feature type="compositionally biased region" description="Basic and acidic residues" evidence="2">
    <location>
        <begin position="77"/>
        <end position="89"/>
    </location>
</feature>
<dbReference type="Pfam" id="PF15748">
    <property type="entry name" value="CCSAP"/>
    <property type="match status" value="1"/>
</dbReference>
<evidence type="ECO:0000313" key="3">
    <source>
        <dbReference type="EMBL" id="CAB3986063.1"/>
    </source>
</evidence>
<dbReference type="PANTHER" id="PTHR31022:SF4">
    <property type="entry name" value="CENTRIOLE, CILIA AND SPINDLE-ASSOCIATED PROTEIN"/>
    <property type="match status" value="1"/>
</dbReference>
<dbReference type="Proteomes" id="UP001152795">
    <property type="component" value="Unassembled WGS sequence"/>
</dbReference>
<feature type="compositionally biased region" description="Basic residues" evidence="2">
    <location>
        <begin position="132"/>
        <end position="149"/>
    </location>
</feature>
<dbReference type="InterPro" id="IPR029774">
    <property type="entry name" value="CSAP"/>
</dbReference>
<proteinExistence type="predicted"/>
<accession>A0A6S7G636</accession>
<organism evidence="3 4">
    <name type="scientific">Paramuricea clavata</name>
    <name type="common">Red gorgonian</name>
    <name type="synonym">Violescent sea-whip</name>
    <dbReference type="NCBI Taxonomy" id="317549"/>
    <lineage>
        <taxon>Eukaryota</taxon>
        <taxon>Metazoa</taxon>
        <taxon>Cnidaria</taxon>
        <taxon>Anthozoa</taxon>
        <taxon>Octocorallia</taxon>
        <taxon>Malacalcyonacea</taxon>
        <taxon>Plexauridae</taxon>
        <taxon>Paramuricea</taxon>
    </lineage>
</organism>
<evidence type="ECO:0000313" key="4">
    <source>
        <dbReference type="Proteomes" id="UP001152795"/>
    </source>
</evidence>
<name>A0A6S7G636_PARCT</name>
<feature type="region of interest" description="Disordered" evidence="2">
    <location>
        <begin position="42"/>
        <end position="91"/>
    </location>
</feature>
<dbReference type="GO" id="GO:0036064">
    <property type="term" value="C:ciliary basal body"/>
    <property type="evidence" value="ECO:0007669"/>
    <property type="project" value="TreeGrafter"/>
</dbReference>
<dbReference type="PANTHER" id="PTHR31022">
    <property type="entry name" value="CENTRIOLE, CILIA AND SPINDLE-ASSOCIATED PROTEIN"/>
    <property type="match status" value="1"/>
</dbReference>
<dbReference type="OrthoDB" id="6616361at2759"/>
<dbReference type="GO" id="GO:0008017">
    <property type="term" value="F:microtubule binding"/>
    <property type="evidence" value="ECO:0007669"/>
    <property type="project" value="TreeGrafter"/>
</dbReference>
<evidence type="ECO:0000256" key="2">
    <source>
        <dbReference type="SAM" id="MobiDB-lite"/>
    </source>
</evidence>
<feature type="region of interest" description="Disordered" evidence="2">
    <location>
        <begin position="127"/>
        <end position="165"/>
    </location>
</feature>